<dbReference type="EMBL" id="HBEP01012909">
    <property type="protein sequence ID" value="CAD8481919.1"/>
    <property type="molecule type" value="Transcribed_RNA"/>
</dbReference>
<organism evidence="2">
    <name type="scientific">Phaeocystis antarctica</name>
    <dbReference type="NCBI Taxonomy" id="33657"/>
    <lineage>
        <taxon>Eukaryota</taxon>
        <taxon>Haptista</taxon>
        <taxon>Haptophyta</taxon>
        <taxon>Prymnesiophyceae</taxon>
        <taxon>Phaeocystales</taxon>
        <taxon>Phaeocystaceae</taxon>
        <taxon>Phaeocystis</taxon>
    </lineage>
</organism>
<feature type="region of interest" description="Disordered" evidence="1">
    <location>
        <begin position="134"/>
        <end position="154"/>
    </location>
</feature>
<evidence type="ECO:0000256" key="1">
    <source>
        <dbReference type="SAM" id="MobiDB-lite"/>
    </source>
</evidence>
<name>A0A7S0EH02_9EUKA</name>
<accession>A0A7S0EH02</accession>
<evidence type="ECO:0000313" key="2">
    <source>
        <dbReference type="EMBL" id="CAD8481919.1"/>
    </source>
</evidence>
<protein>
    <submittedName>
        <fullName evidence="2">Uncharacterized protein</fullName>
    </submittedName>
</protein>
<gene>
    <name evidence="2" type="ORF">PANT1444_LOCUS7313</name>
</gene>
<dbReference type="AlphaFoldDB" id="A0A7S0EH02"/>
<reference evidence="2" key="1">
    <citation type="submission" date="2021-01" db="EMBL/GenBank/DDBJ databases">
        <authorList>
            <person name="Corre E."/>
            <person name="Pelletier E."/>
            <person name="Niang G."/>
            <person name="Scheremetjew M."/>
            <person name="Finn R."/>
            <person name="Kale V."/>
            <person name="Holt S."/>
            <person name="Cochrane G."/>
            <person name="Meng A."/>
            <person name="Brown T."/>
            <person name="Cohen L."/>
        </authorList>
    </citation>
    <scope>NUCLEOTIDE SEQUENCE</scope>
    <source>
        <strain evidence="2">CCMP1374</strain>
    </source>
</reference>
<proteinExistence type="predicted"/>
<sequence>MATFSAYSSTSHHLTSDHHLTMFAVVNGPRMAPTVQRAAAPSMANIDHHDDIWGLPAKEEIFNKFNPAAPRDYNNFNPFERNDEGQMCDKNGCFPGQDAGYMPPNRPDVSWDIQQANNVKMELLKADPKFSMTGQTGNWKKGWKDNLGPPGLSN</sequence>